<reference evidence="9" key="1">
    <citation type="journal article" date="2014" name="Int. J. Syst. Evol. Microbiol.">
        <title>Complete genome sequence of Corynebacterium casei LMG S-19264T (=DSM 44701T), isolated from a smear-ripened cheese.</title>
        <authorList>
            <consortium name="US DOE Joint Genome Institute (JGI-PGF)"/>
            <person name="Walter F."/>
            <person name="Albersmeier A."/>
            <person name="Kalinowski J."/>
            <person name="Ruckert C."/>
        </authorList>
    </citation>
    <scope>NUCLEOTIDE SEQUENCE</scope>
    <source>
        <strain evidence="9">CGMCC 1.15447</strain>
    </source>
</reference>
<evidence type="ECO:0000259" key="8">
    <source>
        <dbReference type="Pfam" id="PF25183"/>
    </source>
</evidence>
<name>A0A916RRX8_9BACT</name>
<keyword evidence="6" id="KW-0998">Cell outer membrane</keyword>
<evidence type="ECO:0000313" key="10">
    <source>
        <dbReference type="Proteomes" id="UP000648801"/>
    </source>
</evidence>
<dbReference type="GO" id="GO:0044718">
    <property type="term" value="P:siderophore transmembrane transport"/>
    <property type="evidence" value="ECO:0007669"/>
    <property type="project" value="TreeGrafter"/>
</dbReference>
<dbReference type="EMBL" id="BMJB01000001">
    <property type="protein sequence ID" value="GGA67378.1"/>
    <property type="molecule type" value="Genomic_DNA"/>
</dbReference>
<dbReference type="GO" id="GO:0015344">
    <property type="term" value="F:siderophore uptake transmembrane transporter activity"/>
    <property type="evidence" value="ECO:0007669"/>
    <property type="project" value="TreeGrafter"/>
</dbReference>
<evidence type="ECO:0000256" key="1">
    <source>
        <dbReference type="ARBA" id="ARBA00004571"/>
    </source>
</evidence>
<dbReference type="Gene3D" id="2.40.170.20">
    <property type="entry name" value="TonB-dependent receptor, beta-barrel domain"/>
    <property type="match status" value="1"/>
</dbReference>
<organism evidence="9 10">
    <name type="scientific">Edaphobacter acidisoli</name>
    <dbReference type="NCBI Taxonomy" id="2040573"/>
    <lineage>
        <taxon>Bacteria</taxon>
        <taxon>Pseudomonadati</taxon>
        <taxon>Acidobacteriota</taxon>
        <taxon>Terriglobia</taxon>
        <taxon>Terriglobales</taxon>
        <taxon>Acidobacteriaceae</taxon>
        <taxon>Edaphobacter</taxon>
    </lineage>
</organism>
<evidence type="ECO:0000256" key="4">
    <source>
        <dbReference type="ARBA" id="ARBA00022692"/>
    </source>
</evidence>
<dbReference type="SUPFAM" id="SSF49464">
    <property type="entry name" value="Carboxypeptidase regulatory domain-like"/>
    <property type="match status" value="1"/>
</dbReference>
<gene>
    <name evidence="9" type="ORF">GCM10011507_18620</name>
</gene>
<dbReference type="Pfam" id="PF13620">
    <property type="entry name" value="CarboxypepD_reg"/>
    <property type="match status" value="1"/>
</dbReference>
<evidence type="ECO:0000256" key="7">
    <source>
        <dbReference type="SAM" id="SignalP"/>
    </source>
</evidence>
<protein>
    <recommendedName>
        <fullName evidence="8">TonB-dependent transporter Oar-like beta-barrel domain-containing protein</fullName>
    </recommendedName>
</protein>
<keyword evidence="7" id="KW-0732">Signal</keyword>
<evidence type="ECO:0000256" key="3">
    <source>
        <dbReference type="ARBA" id="ARBA00022452"/>
    </source>
</evidence>
<keyword evidence="4" id="KW-0812">Transmembrane</keyword>
<dbReference type="InterPro" id="IPR008969">
    <property type="entry name" value="CarboxyPept-like_regulatory"/>
</dbReference>
<feature type="domain" description="TonB-dependent transporter Oar-like beta-barrel" evidence="8">
    <location>
        <begin position="260"/>
        <end position="1163"/>
    </location>
</feature>
<dbReference type="PANTHER" id="PTHR30069">
    <property type="entry name" value="TONB-DEPENDENT OUTER MEMBRANE RECEPTOR"/>
    <property type="match status" value="1"/>
</dbReference>
<accession>A0A916RRX8</accession>
<keyword evidence="3" id="KW-1134">Transmembrane beta strand</keyword>
<reference evidence="9" key="2">
    <citation type="submission" date="2020-09" db="EMBL/GenBank/DDBJ databases">
        <authorList>
            <person name="Sun Q."/>
            <person name="Zhou Y."/>
        </authorList>
    </citation>
    <scope>NUCLEOTIDE SEQUENCE</scope>
    <source>
        <strain evidence="9">CGMCC 1.15447</strain>
    </source>
</reference>
<dbReference type="Proteomes" id="UP000648801">
    <property type="component" value="Unassembled WGS sequence"/>
</dbReference>
<evidence type="ECO:0000256" key="6">
    <source>
        <dbReference type="ARBA" id="ARBA00023237"/>
    </source>
</evidence>
<evidence type="ECO:0000256" key="2">
    <source>
        <dbReference type="ARBA" id="ARBA00022448"/>
    </source>
</evidence>
<feature type="chain" id="PRO_5036919949" description="TonB-dependent transporter Oar-like beta-barrel domain-containing protein" evidence="7">
    <location>
        <begin position="39"/>
        <end position="1183"/>
    </location>
</feature>
<proteinExistence type="predicted"/>
<dbReference type="Pfam" id="PF25183">
    <property type="entry name" value="OMP_b-brl_4"/>
    <property type="match status" value="1"/>
</dbReference>
<evidence type="ECO:0000313" key="9">
    <source>
        <dbReference type="EMBL" id="GGA67378.1"/>
    </source>
</evidence>
<dbReference type="InterPro" id="IPR057601">
    <property type="entry name" value="Oar-like_b-barrel"/>
</dbReference>
<dbReference type="PANTHER" id="PTHR30069:SF46">
    <property type="entry name" value="OAR PROTEIN"/>
    <property type="match status" value="1"/>
</dbReference>
<sequence>MMQIRNALLRFESHFLGAARMRTVLCLLLFPLCVAAHAQVDQGAITGTVHDPSGAVIPNALVTLTSTDSGLAFQRQSNASGVYIFSPIKIGNYTLSAAAPGFATTTRKNLHLDLQQRLDVDLQLQPGATSETVTVTTAAPLLQTQQAAVGQVIDTQTINNTPLNGRNWVYIAQLTAGVAPPFGNTRGSGTGDFVANGQRAEQNNFILDGVDNNTNLVDFLNGSSFVMRPPPDALAEFNIQTSNFSAEFGHSAGAVMNASIKSGTNQIHGDVWEYLRNTNLDSKDWDASTIPPYHQNQFGATLGLPFWRNHLFYFGDIEANRISIANPTTTTVPTALMRTGDFSELLNTSLNNQGVPVQLYQPNSGGAQTLSCNGTNNVFCSNQLDPVAQNIIKLYPMPNFGVTGLTYNNYRTNVGRADNTIQWDQRVDWNVSAKDQAYARYSYAHEIITHGLPLGPILDGSGFGGQFDTNLAENFMLSETHVFSANLANEFRFGYNWIVSQYHQPNANDYTLAASLGLGGIPNNGPGLGGLPLGYFDGSIGINQWGSVGTQDEAQNVYQILDNVTRTLGNHSLRAGVSVQSIRVFDRYAAAPTGQYFFNGQFTSKVGSTVTTGAGTADFLIGQMHQADIWTSPNINDAQWYDAAYLQDDWRVTPRLTLNLGVRYDHYEPYKENAGNQANFIATGGLGIGTGTGIYELPSRSRGQDLGSAFLAALAKDNVTVQYNSNDRLANGQNLNFAPRVGVSFQLDNKTVVRAGTGMFYGGLQSQGNTNLGTNFPWANDVYLYAPNCSVGNCASLLSEGISLKDGLTAKTNVGLQNFVSNPGLHAIDPHIKTPYTVNYSLAVERSITPNMAATLSYVGNGSRHLSLYYDPNTIRGLFAPGISTQQYMPFPDLGGIGTIHFGGDSNYNSLQAKLEMRTAHGLTFLTTYTYAHAFDDTSDAGGLSTAVGDRNMALIPYGQEYTNSPYDVRHRFTLNGNYQLPFGQGRAYLNSSRLADYVVGGWSTSLVFAVQTGTPFTVSPSISTANGGGARAILVGDPFKAGGTPDTTNNPSLTSCPTQVRTRNNWYNPCAFRNPLPGNLITGSTIVTDEATAIAYLGGRSNQIYGPGYSRVDMSLFKTFPTFREQTLQFRADAFNLLNHPTWGNPSNQGIGPQGGQITGTKFFQNNTPDARFLQLSLKYQF</sequence>
<feature type="signal peptide" evidence="7">
    <location>
        <begin position="1"/>
        <end position="38"/>
    </location>
</feature>
<comment type="caution">
    <text evidence="9">The sequence shown here is derived from an EMBL/GenBank/DDBJ whole genome shotgun (WGS) entry which is preliminary data.</text>
</comment>
<dbReference type="Gene3D" id="2.60.40.1120">
    <property type="entry name" value="Carboxypeptidase-like, regulatory domain"/>
    <property type="match status" value="1"/>
</dbReference>
<keyword evidence="10" id="KW-1185">Reference proteome</keyword>
<evidence type="ECO:0000256" key="5">
    <source>
        <dbReference type="ARBA" id="ARBA00023136"/>
    </source>
</evidence>
<dbReference type="GO" id="GO:0009279">
    <property type="term" value="C:cell outer membrane"/>
    <property type="evidence" value="ECO:0007669"/>
    <property type="project" value="UniProtKB-SubCell"/>
</dbReference>
<dbReference type="SUPFAM" id="SSF56935">
    <property type="entry name" value="Porins"/>
    <property type="match status" value="1"/>
</dbReference>
<keyword evidence="5" id="KW-0472">Membrane</keyword>
<dbReference type="InterPro" id="IPR039426">
    <property type="entry name" value="TonB-dep_rcpt-like"/>
</dbReference>
<dbReference type="InterPro" id="IPR036942">
    <property type="entry name" value="Beta-barrel_TonB_sf"/>
</dbReference>
<dbReference type="AlphaFoldDB" id="A0A916RRX8"/>
<comment type="subcellular location">
    <subcellularLocation>
        <location evidence="1">Cell outer membrane</location>
        <topology evidence="1">Multi-pass membrane protein</topology>
    </subcellularLocation>
</comment>
<keyword evidence="2" id="KW-0813">Transport</keyword>